<evidence type="ECO:0000256" key="1">
    <source>
        <dbReference type="SAM" id="MobiDB-lite"/>
    </source>
</evidence>
<organism evidence="2 3">
    <name type="scientific">Ramazzottius varieornatus</name>
    <name type="common">Water bear</name>
    <name type="synonym">Tardigrade</name>
    <dbReference type="NCBI Taxonomy" id="947166"/>
    <lineage>
        <taxon>Eukaryota</taxon>
        <taxon>Metazoa</taxon>
        <taxon>Ecdysozoa</taxon>
        <taxon>Tardigrada</taxon>
        <taxon>Eutardigrada</taxon>
        <taxon>Parachela</taxon>
        <taxon>Hypsibioidea</taxon>
        <taxon>Ramazzottiidae</taxon>
        <taxon>Ramazzottius</taxon>
    </lineage>
</organism>
<dbReference type="Proteomes" id="UP000186922">
    <property type="component" value="Unassembled WGS sequence"/>
</dbReference>
<dbReference type="AlphaFoldDB" id="A0A1D1UP56"/>
<dbReference type="EMBL" id="BDGG01000001">
    <property type="protein sequence ID" value="GAU87948.1"/>
    <property type="molecule type" value="Genomic_DNA"/>
</dbReference>
<comment type="caution">
    <text evidence="2">The sequence shown here is derived from an EMBL/GenBank/DDBJ whole genome shotgun (WGS) entry which is preliminary data.</text>
</comment>
<reference evidence="2 3" key="1">
    <citation type="journal article" date="2016" name="Nat. Commun.">
        <title>Extremotolerant tardigrade genome and improved radiotolerance of human cultured cells by tardigrade-unique protein.</title>
        <authorList>
            <person name="Hashimoto T."/>
            <person name="Horikawa D.D."/>
            <person name="Saito Y."/>
            <person name="Kuwahara H."/>
            <person name="Kozuka-Hata H."/>
            <person name="Shin-I T."/>
            <person name="Minakuchi Y."/>
            <person name="Ohishi K."/>
            <person name="Motoyama A."/>
            <person name="Aizu T."/>
            <person name="Enomoto A."/>
            <person name="Kondo K."/>
            <person name="Tanaka S."/>
            <person name="Hara Y."/>
            <person name="Koshikawa S."/>
            <person name="Sagara H."/>
            <person name="Miura T."/>
            <person name="Yokobori S."/>
            <person name="Miyagawa K."/>
            <person name="Suzuki Y."/>
            <person name="Kubo T."/>
            <person name="Oyama M."/>
            <person name="Kohara Y."/>
            <person name="Fujiyama A."/>
            <person name="Arakawa K."/>
            <person name="Katayama T."/>
            <person name="Toyoda A."/>
            <person name="Kunieda T."/>
        </authorList>
    </citation>
    <scope>NUCLEOTIDE SEQUENCE [LARGE SCALE GENOMIC DNA]</scope>
    <source>
        <strain evidence="2 3">YOKOZUNA-1</strain>
    </source>
</reference>
<evidence type="ECO:0000313" key="3">
    <source>
        <dbReference type="Proteomes" id="UP000186922"/>
    </source>
</evidence>
<name>A0A1D1UP56_RAMVA</name>
<dbReference type="OrthoDB" id="10583368at2759"/>
<protein>
    <submittedName>
        <fullName evidence="2">Uncharacterized protein</fullName>
    </submittedName>
</protein>
<feature type="region of interest" description="Disordered" evidence="1">
    <location>
        <begin position="81"/>
        <end position="132"/>
    </location>
</feature>
<evidence type="ECO:0000313" key="2">
    <source>
        <dbReference type="EMBL" id="GAU87948.1"/>
    </source>
</evidence>
<proteinExistence type="predicted"/>
<gene>
    <name evidence="2" type="primary">RvY_00728-1</name>
    <name evidence="2" type="synonym">RvY_00728.1</name>
    <name evidence="2" type="ORF">RvY_00728</name>
</gene>
<accession>A0A1D1UP56</accession>
<keyword evidence="3" id="KW-1185">Reference proteome</keyword>
<feature type="compositionally biased region" description="Basic and acidic residues" evidence="1">
    <location>
        <begin position="111"/>
        <end position="132"/>
    </location>
</feature>
<sequence>MSETIEGKEKHMDAQLNKADLPVGLDASINHILGNVNFQRRQDQNVRNQEVIKYSTQGQAKIAREGATMATDVAGAAVMRENRDPVKNPEGVNEFGTLTTRPSENGVVSEATKDVPEKNKEQQKEHTSNFNP</sequence>